<reference evidence="5 6" key="1">
    <citation type="submission" date="2016-06" db="EMBL/GenBank/DDBJ databases">
        <title>Three novel species with peptidoglycan cell walls form the new genus Lacunisphaera gen. nov. in the family Opitutaceae of the verrucomicrobial subdivision 4.</title>
        <authorList>
            <person name="Rast P."/>
            <person name="Gloeckner I."/>
            <person name="Jogler M."/>
            <person name="Boedeker C."/>
            <person name="Jeske O."/>
            <person name="Wiegand S."/>
            <person name="Reinhardt R."/>
            <person name="Schumann P."/>
            <person name="Rohde M."/>
            <person name="Spring S."/>
            <person name="Gloeckner F.O."/>
            <person name="Jogler C."/>
        </authorList>
    </citation>
    <scope>NUCLEOTIDE SEQUENCE [LARGE SCALE GENOMIC DNA]</scope>
    <source>
        <strain evidence="5 6">IG16b</strain>
    </source>
</reference>
<protein>
    <submittedName>
        <fullName evidence="5">Multidrug resistance protein MdtA</fullName>
    </submittedName>
</protein>
<feature type="domain" description="Multidrug resistance protein MdtA-like barrel-sandwich hybrid" evidence="2">
    <location>
        <begin position="22"/>
        <end position="141"/>
    </location>
</feature>
<dbReference type="OrthoDB" id="9810430at2"/>
<name>A0A1D8AXW5_9BACT</name>
<evidence type="ECO:0000259" key="2">
    <source>
        <dbReference type="Pfam" id="PF25917"/>
    </source>
</evidence>
<dbReference type="Pfam" id="PF25989">
    <property type="entry name" value="YknX_C"/>
    <property type="match status" value="1"/>
</dbReference>
<dbReference type="InterPro" id="IPR006143">
    <property type="entry name" value="RND_pump_MFP"/>
</dbReference>
<dbReference type="Gene3D" id="2.40.420.20">
    <property type="match status" value="1"/>
</dbReference>
<dbReference type="Proteomes" id="UP000095228">
    <property type="component" value="Chromosome"/>
</dbReference>
<dbReference type="STRING" id="1838286.Verru16b_02808"/>
<dbReference type="SUPFAM" id="SSF111369">
    <property type="entry name" value="HlyD-like secretion proteins"/>
    <property type="match status" value="1"/>
</dbReference>
<feature type="domain" description="CusB-like beta-barrel" evidence="3">
    <location>
        <begin position="155"/>
        <end position="225"/>
    </location>
</feature>
<dbReference type="Pfam" id="PF25954">
    <property type="entry name" value="Beta-barrel_RND_2"/>
    <property type="match status" value="1"/>
</dbReference>
<feature type="domain" description="YknX-like C-terminal permuted SH3-like" evidence="4">
    <location>
        <begin position="234"/>
        <end position="300"/>
    </location>
</feature>
<accession>A0A1D8AXW5</accession>
<proteinExistence type="inferred from homology"/>
<evidence type="ECO:0000313" key="5">
    <source>
        <dbReference type="EMBL" id="AOS45721.1"/>
    </source>
</evidence>
<evidence type="ECO:0000313" key="6">
    <source>
        <dbReference type="Proteomes" id="UP000095228"/>
    </source>
</evidence>
<dbReference type="InterPro" id="IPR058792">
    <property type="entry name" value="Beta-barrel_RND_2"/>
</dbReference>
<organism evidence="5 6">
    <name type="scientific">Lacunisphaera limnophila</name>
    <dbReference type="NCBI Taxonomy" id="1838286"/>
    <lineage>
        <taxon>Bacteria</taxon>
        <taxon>Pseudomonadati</taxon>
        <taxon>Verrucomicrobiota</taxon>
        <taxon>Opitutia</taxon>
        <taxon>Opitutales</taxon>
        <taxon>Opitutaceae</taxon>
        <taxon>Lacunisphaera</taxon>
    </lineage>
</organism>
<evidence type="ECO:0000259" key="3">
    <source>
        <dbReference type="Pfam" id="PF25954"/>
    </source>
</evidence>
<evidence type="ECO:0000259" key="4">
    <source>
        <dbReference type="Pfam" id="PF25989"/>
    </source>
</evidence>
<dbReference type="PANTHER" id="PTHR30469:SF36">
    <property type="entry name" value="BLL3903 PROTEIN"/>
    <property type="match status" value="1"/>
</dbReference>
<dbReference type="PANTHER" id="PTHR30469">
    <property type="entry name" value="MULTIDRUG RESISTANCE PROTEIN MDTA"/>
    <property type="match status" value="1"/>
</dbReference>
<dbReference type="Gene3D" id="2.40.50.100">
    <property type="match status" value="1"/>
</dbReference>
<sequence length="305" mass="32973">MVESGPVEESIVATGTVRAEESVDLQPETSGKLLRIHFAEGSRVHAGDLLAVINDADLRASLQRAVYRQELAELKTRRITALVDRGGVPQQEYDIAASEVSVLRAEVELIKAQLARTEIRAPFDGVIGLRSISEGAQVSPTTRLTTLQDLRRMKVDFTVPEKHAAVLVPGSRVTFAVAGSDRVYTAEVYAVEPRLDEVTRTRLIRARAPNPDESLIPGAFARVTVPIMRHEHAVMIPTTALEAEAGEKSVFVVEDGKARRQVVQTGLRRADSVLITAGLHQGDVVIVAGTQLVRAGAAVDSSPVR</sequence>
<dbReference type="FunFam" id="2.40.30.170:FF:000010">
    <property type="entry name" value="Efflux RND transporter periplasmic adaptor subunit"/>
    <property type="match status" value="1"/>
</dbReference>
<dbReference type="RefSeq" id="WP_157772416.1">
    <property type="nucleotide sequence ID" value="NZ_CP016094.1"/>
</dbReference>
<dbReference type="Pfam" id="PF25917">
    <property type="entry name" value="BSH_RND"/>
    <property type="match status" value="1"/>
</dbReference>
<evidence type="ECO:0000256" key="1">
    <source>
        <dbReference type="ARBA" id="ARBA00009477"/>
    </source>
</evidence>
<comment type="similarity">
    <text evidence="1">Belongs to the membrane fusion protein (MFP) (TC 8.A.1) family.</text>
</comment>
<gene>
    <name evidence="5" type="primary">mdtA_4</name>
    <name evidence="5" type="ORF">Verru16b_02808</name>
</gene>
<dbReference type="AlphaFoldDB" id="A0A1D8AXW5"/>
<dbReference type="NCBIfam" id="TIGR01730">
    <property type="entry name" value="RND_mfp"/>
    <property type="match status" value="1"/>
</dbReference>
<dbReference type="InterPro" id="IPR058637">
    <property type="entry name" value="YknX-like_C"/>
</dbReference>
<dbReference type="GO" id="GO:1990281">
    <property type="term" value="C:efflux pump complex"/>
    <property type="evidence" value="ECO:0007669"/>
    <property type="project" value="TreeGrafter"/>
</dbReference>
<dbReference type="Gene3D" id="1.10.287.470">
    <property type="entry name" value="Helix hairpin bin"/>
    <property type="match status" value="1"/>
</dbReference>
<dbReference type="GO" id="GO:0015562">
    <property type="term" value="F:efflux transmembrane transporter activity"/>
    <property type="evidence" value="ECO:0007669"/>
    <property type="project" value="TreeGrafter"/>
</dbReference>
<keyword evidence="6" id="KW-1185">Reference proteome</keyword>
<dbReference type="InterPro" id="IPR058625">
    <property type="entry name" value="MdtA-like_BSH"/>
</dbReference>
<dbReference type="EMBL" id="CP016094">
    <property type="protein sequence ID" value="AOS45721.1"/>
    <property type="molecule type" value="Genomic_DNA"/>
</dbReference>
<dbReference type="Gene3D" id="2.40.30.170">
    <property type="match status" value="1"/>
</dbReference>
<dbReference type="KEGG" id="obg:Verru16b_02808"/>